<dbReference type="EMBL" id="CZBE01000001">
    <property type="protein sequence ID" value="CUP22360.1"/>
    <property type="molecule type" value="Genomic_DNA"/>
</dbReference>
<evidence type="ECO:0000313" key="2">
    <source>
        <dbReference type="Proteomes" id="UP000095765"/>
    </source>
</evidence>
<dbReference type="Proteomes" id="UP000095765">
    <property type="component" value="Unassembled WGS sequence"/>
</dbReference>
<name>A0A174LKZ8_9FIRM</name>
<organism evidence="1 2">
    <name type="scientific">Anaerotruncus colihominis</name>
    <dbReference type="NCBI Taxonomy" id="169435"/>
    <lineage>
        <taxon>Bacteria</taxon>
        <taxon>Bacillati</taxon>
        <taxon>Bacillota</taxon>
        <taxon>Clostridia</taxon>
        <taxon>Eubacteriales</taxon>
        <taxon>Oscillospiraceae</taxon>
        <taxon>Anaerotruncus</taxon>
    </lineage>
</organism>
<accession>A0A174LKZ8</accession>
<evidence type="ECO:0000313" key="1">
    <source>
        <dbReference type="EMBL" id="CUP22360.1"/>
    </source>
</evidence>
<gene>
    <name evidence="1" type="ORF">ERS852551_00141</name>
</gene>
<proteinExistence type="predicted"/>
<reference evidence="1 2" key="1">
    <citation type="submission" date="2015-09" db="EMBL/GenBank/DDBJ databases">
        <authorList>
            <consortium name="Pathogen Informatics"/>
        </authorList>
    </citation>
    <scope>NUCLEOTIDE SEQUENCE [LARGE SCALE GENOMIC DNA]</scope>
    <source>
        <strain evidence="1 2">2789STDY5834939</strain>
    </source>
</reference>
<sequence length="162" mass="18428">MISQRPMCGYSEMETGLLEKSIADLAAGFENAFEAAWARYAILQGAEKKGTLNTIWISYLRTGVLMDTAWLQIDLLDKGGWGALEECCTDWDIRPAVASIYESAQRKYGQTEAEREKQLLEKAEQFIGMLKKHLPTIIQTVREEYPQVQFRFGEYMGTSQTI</sequence>
<protein>
    <submittedName>
        <fullName evidence="1">Uncharacterized protein</fullName>
    </submittedName>
</protein>
<dbReference type="AlphaFoldDB" id="A0A174LKZ8"/>